<dbReference type="InterPro" id="IPR006913">
    <property type="entry name" value="CENP-V/GFA"/>
</dbReference>
<dbReference type="OrthoDB" id="9807246at2"/>
<dbReference type="Pfam" id="PF04828">
    <property type="entry name" value="GFA"/>
    <property type="match status" value="1"/>
</dbReference>
<keyword evidence="3" id="KW-0862">Zinc</keyword>
<keyword evidence="7" id="KW-1185">Reference proteome</keyword>
<dbReference type="EMBL" id="VOSK01000680">
    <property type="protein sequence ID" value="MPR31417.1"/>
    <property type="molecule type" value="Genomic_DNA"/>
</dbReference>
<dbReference type="InterPro" id="IPR011057">
    <property type="entry name" value="Mss4-like_sf"/>
</dbReference>
<evidence type="ECO:0000313" key="6">
    <source>
        <dbReference type="EMBL" id="MPR31417.1"/>
    </source>
</evidence>
<dbReference type="AlphaFoldDB" id="A0A5N7MWU1"/>
<keyword evidence="2" id="KW-0479">Metal-binding</keyword>
<name>A0A5N7MWU1_9HYPH</name>
<keyword evidence="4" id="KW-0456">Lyase</keyword>
<dbReference type="GO" id="GO:0016846">
    <property type="term" value="F:carbon-sulfur lyase activity"/>
    <property type="evidence" value="ECO:0007669"/>
    <property type="project" value="InterPro"/>
</dbReference>
<dbReference type="PANTHER" id="PTHR33337">
    <property type="entry name" value="GFA DOMAIN-CONTAINING PROTEIN"/>
    <property type="match status" value="1"/>
</dbReference>
<dbReference type="RefSeq" id="WP_152718574.1">
    <property type="nucleotide sequence ID" value="NZ_VOSJ01000729.1"/>
</dbReference>
<evidence type="ECO:0000259" key="5">
    <source>
        <dbReference type="PROSITE" id="PS51891"/>
    </source>
</evidence>
<evidence type="ECO:0000256" key="4">
    <source>
        <dbReference type="ARBA" id="ARBA00023239"/>
    </source>
</evidence>
<evidence type="ECO:0000313" key="7">
    <source>
        <dbReference type="Proteomes" id="UP000403266"/>
    </source>
</evidence>
<dbReference type="Proteomes" id="UP000403266">
    <property type="component" value="Unassembled WGS sequence"/>
</dbReference>
<dbReference type="SUPFAM" id="SSF51316">
    <property type="entry name" value="Mss4-like"/>
    <property type="match status" value="1"/>
</dbReference>
<proteinExistence type="inferred from homology"/>
<comment type="caution">
    <text evidence="6">The sequence shown here is derived from an EMBL/GenBank/DDBJ whole genome shotgun (WGS) entry which is preliminary data.</text>
</comment>
<evidence type="ECO:0000256" key="2">
    <source>
        <dbReference type="ARBA" id="ARBA00022723"/>
    </source>
</evidence>
<dbReference type="Gene3D" id="3.90.1590.10">
    <property type="entry name" value="glutathione-dependent formaldehyde- activating enzyme (gfa)"/>
    <property type="match status" value="1"/>
</dbReference>
<protein>
    <submittedName>
        <fullName evidence="6">GFA family protein</fullName>
    </submittedName>
</protein>
<reference evidence="6 7" key="1">
    <citation type="journal article" date="2019" name="Syst. Appl. Microbiol.">
        <title>Microvirga tunisiensis sp. nov., a root nodule symbiotic bacterium isolated from Lupinus micranthus and L. luteus grown in Northern Tunisia.</title>
        <authorList>
            <person name="Msaddak A."/>
            <person name="Rejili M."/>
            <person name="Duran D."/>
            <person name="Mars M."/>
            <person name="Palacios J.M."/>
            <person name="Ruiz-Argueso T."/>
            <person name="Rey L."/>
            <person name="Imperial J."/>
        </authorList>
    </citation>
    <scope>NUCLEOTIDE SEQUENCE [LARGE SCALE GENOMIC DNA]</scope>
    <source>
        <strain evidence="6 7">Lmie10</strain>
    </source>
</reference>
<evidence type="ECO:0000256" key="3">
    <source>
        <dbReference type="ARBA" id="ARBA00022833"/>
    </source>
</evidence>
<gene>
    <name evidence="6" type="ORF">FS320_42805</name>
</gene>
<dbReference type="PANTHER" id="PTHR33337:SF40">
    <property type="entry name" value="CENP-V_GFA DOMAIN-CONTAINING PROTEIN-RELATED"/>
    <property type="match status" value="1"/>
</dbReference>
<feature type="domain" description="CENP-V/GFA" evidence="5">
    <location>
        <begin position="4"/>
        <end position="109"/>
    </location>
</feature>
<evidence type="ECO:0000256" key="1">
    <source>
        <dbReference type="ARBA" id="ARBA00005495"/>
    </source>
</evidence>
<accession>A0A5N7MWU1</accession>
<sequence>MAVHEGGCLCEAVRYTIKNDPLRVTICHCKFCQRATGAAYMVERIFHEADLQVTKGSPAVYEHCSGGSGKLVHIHFCAACGTKLYLTFERFAEVCGVYAGTFDDPNWFDIKPENAKHIFIDVARPETILPPGFSCFAEHAMRNDGTPLEAVVFDQPQVVGNLSGQSGG</sequence>
<dbReference type="PROSITE" id="PS51891">
    <property type="entry name" value="CENP_V_GFA"/>
    <property type="match status" value="1"/>
</dbReference>
<organism evidence="6 7">
    <name type="scientific">Microvirga tunisiensis</name>
    <dbReference type="NCBI Taxonomy" id="2108360"/>
    <lineage>
        <taxon>Bacteria</taxon>
        <taxon>Pseudomonadati</taxon>
        <taxon>Pseudomonadota</taxon>
        <taxon>Alphaproteobacteria</taxon>
        <taxon>Hyphomicrobiales</taxon>
        <taxon>Methylobacteriaceae</taxon>
        <taxon>Microvirga</taxon>
    </lineage>
</organism>
<comment type="similarity">
    <text evidence="1">Belongs to the Gfa family.</text>
</comment>
<dbReference type="GO" id="GO:0046872">
    <property type="term" value="F:metal ion binding"/>
    <property type="evidence" value="ECO:0007669"/>
    <property type="project" value="UniProtKB-KW"/>
</dbReference>